<dbReference type="EMBL" id="GBRH01232712">
    <property type="protein sequence ID" value="JAD65183.1"/>
    <property type="molecule type" value="Transcribed_RNA"/>
</dbReference>
<name>A0A0A9BSL9_ARUDO</name>
<evidence type="ECO:0000313" key="1">
    <source>
        <dbReference type="EMBL" id="JAD65183.1"/>
    </source>
</evidence>
<reference evidence="1" key="2">
    <citation type="journal article" date="2015" name="Data Brief">
        <title>Shoot transcriptome of the giant reed, Arundo donax.</title>
        <authorList>
            <person name="Barrero R.A."/>
            <person name="Guerrero F.D."/>
            <person name="Moolhuijzen P."/>
            <person name="Goolsby J.A."/>
            <person name="Tidwell J."/>
            <person name="Bellgard S.E."/>
            <person name="Bellgard M.I."/>
        </authorList>
    </citation>
    <scope>NUCLEOTIDE SEQUENCE</scope>
    <source>
        <tissue evidence="1">Shoot tissue taken approximately 20 cm above the soil surface</tissue>
    </source>
</reference>
<proteinExistence type="predicted"/>
<dbReference type="AlphaFoldDB" id="A0A0A9BSL9"/>
<protein>
    <submittedName>
        <fullName evidence="1">Uncharacterized protein</fullName>
    </submittedName>
</protein>
<reference evidence="1" key="1">
    <citation type="submission" date="2014-09" db="EMBL/GenBank/DDBJ databases">
        <authorList>
            <person name="Magalhaes I.L.F."/>
            <person name="Oliveira U."/>
            <person name="Santos F.R."/>
            <person name="Vidigal T.H.D.A."/>
            <person name="Brescovit A.D."/>
            <person name="Santos A.J."/>
        </authorList>
    </citation>
    <scope>NUCLEOTIDE SEQUENCE</scope>
    <source>
        <tissue evidence="1">Shoot tissue taken approximately 20 cm above the soil surface</tissue>
    </source>
</reference>
<organism evidence="1">
    <name type="scientific">Arundo donax</name>
    <name type="common">Giant reed</name>
    <name type="synonym">Donax arundinaceus</name>
    <dbReference type="NCBI Taxonomy" id="35708"/>
    <lineage>
        <taxon>Eukaryota</taxon>
        <taxon>Viridiplantae</taxon>
        <taxon>Streptophyta</taxon>
        <taxon>Embryophyta</taxon>
        <taxon>Tracheophyta</taxon>
        <taxon>Spermatophyta</taxon>
        <taxon>Magnoliopsida</taxon>
        <taxon>Liliopsida</taxon>
        <taxon>Poales</taxon>
        <taxon>Poaceae</taxon>
        <taxon>PACMAD clade</taxon>
        <taxon>Arundinoideae</taxon>
        <taxon>Arundineae</taxon>
        <taxon>Arundo</taxon>
    </lineage>
</organism>
<accession>A0A0A9BSL9</accession>
<sequence>MLCSVHLCRAFPSYVV</sequence>